<dbReference type="InterPro" id="IPR014001">
    <property type="entry name" value="Helicase_ATP-bd"/>
</dbReference>
<dbReference type="CDD" id="cd18800">
    <property type="entry name" value="SF2_C_EcoR124I-like"/>
    <property type="match status" value="1"/>
</dbReference>
<dbReference type="CDD" id="cd18030">
    <property type="entry name" value="DEXHc_RE_I_HsdR"/>
    <property type="match status" value="1"/>
</dbReference>
<gene>
    <name evidence="12" type="ORF">LCGC14_0111210</name>
</gene>
<proteinExistence type="inferred from homology"/>
<comment type="similarity">
    <text evidence="2">Belongs to the HsdR family.</text>
</comment>
<dbReference type="SUPFAM" id="SSF52540">
    <property type="entry name" value="P-loop containing nucleoside triphosphate hydrolases"/>
    <property type="match status" value="1"/>
</dbReference>
<evidence type="ECO:0000256" key="9">
    <source>
        <dbReference type="ARBA" id="ARBA00022840"/>
    </source>
</evidence>
<evidence type="ECO:0000259" key="11">
    <source>
        <dbReference type="PROSITE" id="PS51192"/>
    </source>
</evidence>
<dbReference type="PANTHER" id="PTHR30195:SF15">
    <property type="entry name" value="TYPE I RESTRICTION ENZYME HINDI ENDONUCLEASE SUBUNIT"/>
    <property type="match status" value="1"/>
</dbReference>
<dbReference type="AlphaFoldDB" id="A0A0F9VCQ2"/>
<dbReference type="EC" id="3.1.21.3" evidence="3"/>
<dbReference type="InterPro" id="IPR027417">
    <property type="entry name" value="P-loop_NTPase"/>
</dbReference>
<dbReference type="PROSITE" id="PS51192">
    <property type="entry name" value="HELICASE_ATP_BIND_1"/>
    <property type="match status" value="1"/>
</dbReference>
<feature type="domain" description="Helicase ATP-binding" evidence="11">
    <location>
        <begin position="321"/>
        <end position="474"/>
    </location>
</feature>
<dbReference type="PANTHER" id="PTHR30195">
    <property type="entry name" value="TYPE I SITE-SPECIFIC DEOXYRIBONUCLEASE PROTEIN SUBUNIT M AND R"/>
    <property type="match status" value="1"/>
</dbReference>
<dbReference type="InterPro" id="IPR007409">
    <property type="entry name" value="Restrct_endonuc_type1_HsdR_N"/>
</dbReference>
<evidence type="ECO:0000256" key="3">
    <source>
        <dbReference type="ARBA" id="ARBA00012654"/>
    </source>
</evidence>
<dbReference type="GO" id="GO:0009035">
    <property type="term" value="F:type I site-specific deoxyribonuclease activity"/>
    <property type="evidence" value="ECO:0007669"/>
    <property type="project" value="UniProtKB-EC"/>
</dbReference>
<comment type="caution">
    <text evidence="12">The sequence shown here is derived from an EMBL/GenBank/DDBJ whole genome shotgun (WGS) entry which is preliminary data.</text>
</comment>
<evidence type="ECO:0000256" key="7">
    <source>
        <dbReference type="ARBA" id="ARBA00022759"/>
    </source>
</evidence>
<dbReference type="EMBL" id="LAZR01000033">
    <property type="protein sequence ID" value="KKO01800.1"/>
    <property type="molecule type" value="Genomic_DNA"/>
</dbReference>
<evidence type="ECO:0000256" key="1">
    <source>
        <dbReference type="ARBA" id="ARBA00000851"/>
    </source>
</evidence>
<dbReference type="Pfam" id="PF04313">
    <property type="entry name" value="HSDR_N"/>
    <property type="match status" value="1"/>
</dbReference>
<evidence type="ECO:0000256" key="2">
    <source>
        <dbReference type="ARBA" id="ARBA00008598"/>
    </source>
</evidence>
<dbReference type="CDD" id="cd22332">
    <property type="entry name" value="HsdR_N"/>
    <property type="match status" value="1"/>
</dbReference>
<evidence type="ECO:0000256" key="5">
    <source>
        <dbReference type="ARBA" id="ARBA00022741"/>
    </source>
</evidence>
<name>A0A0F9VCQ2_9ZZZZ</name>
<dbReference type="InterPro" id="IPR055180">
    <property type="entry name" value="HsdR_RecA-like_helicase_dom_2"/>
</dbReference>
<dbReference type="NCBIfam" id="TIGR00348">
    <property type="entry name" value="hsdR"/>
    <property type="match status" value="1"/>
</dbReference>
<reference evidence="12" key="1">
    <citation type="journal article" date="2015" name="Nature">
        <title>Complex archaea that bridge the gap between prokaryotes and eukaryotes.</title>
        <authorList>
            <person name="Spang A."/>
            <person name="Saw J.H."/>
            <person name="Jorgensen S.L."/>
            <person name="Zaremba-Niedzwiedzka K."/>
            <person name="Martijn J."/>
            <person name="Lind A.E."/>
            <person name="van Eijk R."/>
            <person name="Schleper C."/>
            <person name="Guy L."/>
            <person name="Ettema T.J."/>
        </authorList>
    </citation>
    <scope>NUCLEOTIDE SEQUENCE</scope>
</reference>
<sequence length="1088" mass="120882">MGHEYDDVEKPFIDQCVAMGWFAQTGSKDDPGLTGRISFKEVIAEATLRERLRAINPGPDGNPWLDEARLSEAVSALTRHGHRGLMEANQAVTELLLKGLTLEGLPGWDGGRGQTIRYIAWDDVSANSFTVANQFRVDCPPGHDVGKGFIIPDVVMLVNGIPLVVVEAKSPGIPEPLAEAVKQLRRYHNARKAALEVEENEGTPALFASVQLLIATSFDLARVGCIGAGLEHYGQWKTVVGPDGSGSEDDVIAALGKKGLSEQERLVAGMLRPAHLLDILRHYLLFMNVGGQTIKTVCRYQQYRAVNRALERLRSGKTRLQDGEYDRRGGIVWHTQGSGKSLTMVFMIRKMRTDLALRKFKVIMVTDRKDLQRQLSETATLSGDVVEMATSNGSLKKLTKRNGPGLVFATIQKYRTDEVVAEVTKGPAFEVLNEDETIVVVVDEAHRTQAGDLHANLMAALPNSARIGFTGTPIIMGEKKKTTKIFGEFIDKYTIKEAEADGATVPVLYEGRTAEGAVKDGATLDGLFEDMFRGRTDEELEAIRKKYATKGNILEAKELIEEKARDMLRHYVTNLLPNGYKAQVVAYSRTAVVRYQAAFLTARDELQAEAAALSDQEKAMDDEVLCTKPAALQALVQAWRYRDTLEKIEFAAVMSGGNNDDASWKQWTDGSAQETRIKRFKKPLFHKDATKSDPLAFLIVKSMLLTGFDAPIEGVMYLDRSIREAELLQAIARVNRTGFGKTCGIVVDYFGVAHHLKAALAAYSDEDLDGALVSLNDQIPVLQDRHIRVVDIFRRAGLDNLSNDEECLQVLSTEKARAEFTVKLKDFLKSLEIILPRPEGLPFVRDAKRLAYLQARARNRYRDIPVIGADVGAKVRKLIDDHVISLGIDPKIPPVQLTDAEFDNQVGHASSGRAKASEMEHAIRSHIRKNLETDPVRFRKMSERLNDILNGFGQQWDQIIEQLQAIIDELRGEASESDETTSDIPEIYLPFLRTVLAASSADEKTPDDRLHILHEVTRLAVDRIIEEVSANRSLWSSFKMADQENLRSEIFEIIFDAQLQGFGVDEAEALADQLMQQAKANEDKLRAA</sequence>
<dbReference type="GO" id="GO:0009307">
    <property type="term" value="P:DNA restriction-modification system"/>
    <property type="evidence" value="ECO:0007669"/>
    <property type="project" value="UniProtKB-KW"/>
</dbReference>
<dbReference type="Gene3D" id="3.40.50.300">
    <property type="entry name" value="P-loop containing nucleotide triphosphate hydrolases"/>
    <property type="match status" value="2"/>
</dbReference>
<organism evidence="12">
    <name type="scientific">marine sediment metagenome</name>
    <dbReference type="NCBI Taxonomy" id="412755"/>
    <lineage>
        <taxon>unclassified sequences</taxon>
        <taxon>metagenomes</taxon>
        <taxon>ecological metagenomes</taxon>
    </lineage>
</organism>
<evidence type="ECO:0000256" key="4">
    <source>
        <dbReference type="ARBA" id="ARBA00022722"/>
    </source>
</evidence>
<dbReference type="SMART" id="SM00487">
    <property type="entry name" value="DEXDc"/>
    <property type="match status" value="1"/>
</dbReference>
<dbReference type="InterPro" id="IPR051268">
    <property type="entry name" value="Type-I_R_enzyme_R_subunit"/>
</dbReference>
<keyword evidence="4" id="KW-0540">Nuclease</keyword>
<dbReference type="Pfam" id="PF18766">
    <property type="entry name" value="SWI2_SNF2"/>
    <property type="match status" value="1"/>
</dbReference>
<dbReference type="InterPro" id="IPR004473">
    <property type="entry name" value="Restrct_endonuc_typeI_HsdR"/>
</dbReference>
<dbReference type="Pfam" id="PF22679">
    <property type="entry name" value="T1R_D3-like"/>
    <property type="match status" value="1"/>
</dbReference>
<dbReference type="InterPro" id="IPR040980">
    <property type="entry name" value="SWI2_SNF2"/>
</dbReference>
<dbReference type="GO" id="GO:0003677">
    <property type="term" value="F:DNA binding"/>
    <property type="evidence" value="ECO:0007669"/>
    <property type="project" value="UniProtKB-KW"/>
</dbReference>
<keyword evidence="6" id="KW-0680">Restriction system</keyword>
<keyword evidence="10" id="KW-0238">DNA-binding</keyword>
<comment type="catalytic activity">
    <reaction evidence="1">
        <text>Endonucleolytic cleavage of DNA to give random double-stranded fragments with terminal 5'-phosphates, ATP is simultaneously hydrolyzed.</text>
        <dbReference type="EC" id="3.1.21.3"/>
    </reaction>
</comment>
<dbReference type="Gene3D" id="3.90.1570.50">
    <property type="match status" value="1"/>
</dbReference>
<keyword evidence="5" id="KW-0547">Nucleotide-binding</keyword>
<keyword evidence="9" id="KW-0067">ATP-binding</keyword>
<protein>
    <recommendedName>
        <fullName evidence="3">type I site-specific deoxyribonuclease</fullName>
        <ecNumber evidence="3">3.1.21.3</ecNumber>
    </recommendedName>
</protein>
<dbReference type="GO" id="GO:0005524">
    <property type="term" value="F:ATP binding"/>
    <property type="evidence" value="ECO:0007669"/>
    <property type="project" value="UniProtKB-KW"/>
</dbReference>
<evidence type="ECO:0000256" key="6">
    <source>
        <dbReference type="ARBA" id="ARBA00022747"/>
    </source>
</evidence>
<evidence type="ECO:0000256" key="10">
    <source>
        <dbReference type="ARBA" id="ARBA00023125"/>
    </source>
</evidence>
<evidence type="ECO:0000256" key="8">
    <source>
        <dbReference type="ARBA" id="ARBA00022801"/>
    </source>
</evidence>
<accession>A0A0F9VCQ2</accession>
<keyword evidence="7" id="KW-0255">Endonuclease</keyword>
<evidence type="ECO:0000313" key="12">
    <source>
        <dbReference type="EMBL" id="KKO01800.1"/>
    </source>
</evidence>
<keyword evidence="8" id="KW-0378">Hydrolase</keyword>